<sequence>MKEKTYVEEIDRSMYDFRNEEKDAYKVKKGLQRCNGRLCLWLFLFICYTLYDFLIYKNRIEMFII</sequence>
<evidence type="ECO:0000313" key="2">
    <source>
        <dbReference type="EMBL" id="CUP52338.1"/>
    </source>
</evidence>
<organism evidence="2 3">
    <name type="scientific">Blautia wexlerae</name>
    <dbReference type="NCBI Taxonomy" id="418240"/>
    <lineage>
        <taxon>Bacteria</taxon>
        <taxon>Bacillati</taxon>
        <taxon>Bacillota</taxon>
        <taxon>Clostridia</taxon>
        <taxon>Lachnospirales</taxon>
        <taxon>Lachnospiraceae</taxon>
        <taxon>Blautia</taxon>
    </lineage>
</organism>
<dbReference type="EMBL" id="CZAW01000017">
    <property type="protein sequence ID" value="CUP52338.1"/>
    <property type="molecule type" value="Genomic_DNA"/>
</dbReference>
<dbReference type="Proteomes" id="UP000095712">
    <property type="component" value="Unassembled WGS sequence"/>
</dbReference>
<keyword evidence="1" id="KW-0472">Membrane</keyword>
<gene>
    <name evidence="2" type="ORF">ERS852523_01898</name>
</gene>
<proteinExistence type="predicted"/>
<evidence type="ECO:0000313" key="3">
    <source>
        <dbReference type="Proteomes" id="UP000095712"/>
    </source>
</evidence>
<keyword evidence="1" id="KW-1133">Transmembrane helix</keyword>
<evidence type="ECO:0000256" key="1">
    <source>
        <dbReference type="SAM" id="Phobius"/>
    </source>
</evidence>
<feature type="transmembrane region" description="Helical" evidence="1">
    <location>
        <begin position="38"/>
        <end position="56"/>
    </location>
</feature>
<accession>A0A174P0F7</accession>
<dbReference type="AlphaFoldDB" id="A0A174P0F7"/>
<name>A0A174P0F7_9FIRM</name>
<dbReference type="OrthoDB" id="9803529at2"/>
<keyword evidence="1" id="KW-0812">Transmembrane</keyword>
<reference evidence="2 3" key="1">
    <citation type="submission" date="2015-09" db="EMBL/GenBank/DDBJ databases">
        <authorList>
            <consortium name="Pathogen Informatics"/>
        </authorList>
    </citation>
    <scope>NUCLEOTIDE SEQUENCE [LARGE SCALE GENOMIC DNA]</scope>
    <source>
        <strain evidence="2 3">2789STDY5834911</strain>
    </source>
</reference>
<protein>
    <submittedName>
        <fullName evidence="2">Uncharacterized protein</fullName>
    </submittedName>
</protein>